<keyword evidence="3" id="KW-1185">Reference proteome</keyword>
<organism evidence="2 3">
    <name type="scientific">Lottia gigantea</name>
    <name type="common">Giant owl limpet</name>
    <dbReference type="NCBI Taxonomy" id="225164"/>
    <lineage>
        <taxon>Eukaryota</taxon>
        <taxon>Metazoa</taxon>
        <taxon>Spiralia</taxon>
        <taxon>Lophotrochozoa</taxon>
        <taxon>Mollusca</taxon>
        <taxon>Gastropoda</taxon>
        <taxon>Patellogastropoda</taxon>
        <taxon>Lottioidea</taxon>
        <taxon>Lottiidae</taxon>
        <taxon>Lottia</taxon>
    </lineage>
</organism>
<reference evidence="2 3" key="1">
    <citation type="journal article" date="2013" name="Nature">
        <title>Insights into bilaterian evolution from three spiralian genomes.</title>
        <authorList>
            <person name="Simakov O."/>
            <person name="Marletaz F."/>
            <person name="Cho S.J."/>
            <person name="Edsinger-Gonzales E."/>
            <person name="Havlak P."/>
            <person name="Hellsten U."/>
            <person name="Kuo D.H."/>
            <person name="Larsson T."/>
            <person name="Lv J."/>
            <person name="Arendt D."/>
            <person name="Savage R."/>
            <person name="Osoegawa K."/>
            <person name="de Jong P."/>
            <person name="Grimwood J."/>
            <person name="Chapman J.A."/>
            <person name="Shapiro H."/>
            <person name="Aerts A."/>
            <person name="Otillar R.P."/>
            <person name="Terry A.Y."/>
            <person name="Boore J.L."/>
            <person name="Grigoriev I.V."/>
            <person name="Lindberg D.R."/>
            <person name="Seaver E.C."/>
            <person name="Weisblat D.A."/>
            <person name="Putnam N.H."/>
            <person name="Rokhsar D.S."/>
        </authorList>
    </citation>
    <scope>NUCLEOTIDE SEQUENCE [LARGE SCALE GENOMIC DNA]</scope>
</reference>
<dbReference type="CTD" id="20242477"/>
<evidence type="ECO:0000313" key="3">
    <source>
        <dbReference type="Proteomes" id="UP000030746"/>
    </source>
</evidence>
<dbReference type="KEGG" id="lgi:LOTGIDRAFT_173670"/>
<proteinExistence type="predicted"/>
<evidence type="ECO:0000313" key="2">
    <source>
        <dbReference type="EMBL" id="ESO99604.1"/>
    </source>
</evidence>
<dbReference type="Proteomes" id="UP000030746">
    <property type="component" value="Unassembled WGS sequence"/>
</dbReference>
<gene>
    <name evidence="2" type="ORF">LOTGIDRAFT_173670</name>
</gene>
<accession>V4CCI1</accession>
<dbReference type="HOGENOM" id="CLU_1201013_0_0_1"/>
<feature type="region of interest" description="Disordered" evidence="1">
    <location>
        <begin position="1"/>
        <end position="32"/>
    </location>
</feature>
<feature type="compositionally biased region" description="Low complexity" evidence="1">
    <location>
        <begin position="10"/>
        <end position="25"/>
    </location>
</feature>
<dbReference type="RefSeq" id="XP_009049698.1">
    <property type="nucleotide sequence ID" value="XM_009051450.1"/>
</dbReference>
<evidence type="ECO:0000256" key="1">
    <source>
        <dbReference type="SAM" id="MobiDB-lite"/>
    </source>
</evidence>
<name>V4CCI1_LOTGI</name>
<dbReference type="EMBL" id="KB201004">
    <property type="protein sequence ID" value="ESO99604.1"/>
    <property type="molecule type" value="Genomic_DNA"/>
</dbReference>
<sequence length="231" mass="25189">MMDIENGTVSGTPKTISSTTTSQSKTSEKSVETATRAARIATELLFCDEEATQELNLKKLKLKKELAVAKAEMVAIDECSNSSRSIPSRSSHGSLSGRRQVLDRYLRDQAKYSNASVNGDLVTIDSTGSADPITADSLPFDKTVPKIIAKDDLNVHNSVDINECKSKANLNECKANLDTPNLNECKVNLDTSNLNESNSNVRSLSVSNSNVRNLDTSNFIPNVKCCRFCFM</sequence>
<dbReference type="AlphaFoldDB" id="V4CCI1"/>
<dbReference type="GeneID" id="20242477"/>
<protein>
    <submittedName>
        <fullName evidence="2">Uncharacterized protein</fullName>
    </submittedName>
</protein>